<dbReference type="GO" id="GO:1902201">
    <property type="term" value="P:negative regulation of bacterial-type flagellum-dependent cell motility"/>
    <property type="evidence" value="ECO:0007669"/>
    <property type="project" value="TreeGrafter"/>
</dbReference>
<dbReference type="Gene3D" id="3.30.70.270">
    <property type="match status" value="1"/>
</dbReference>
<dbReference type="GO" id="GO:0005886">
    <property type="term" value="C:plasma membrane"/>
    <property type="evidence" value="ECO:0007669"/>
    <property type="project" value="TreeGrafter"/>
</dbReference>
<dbReference type="EC" id="2.7.7.65" evidence="1"/>
<dbReference type="PANTHER" id="PTHR45138">
    <property type="entry name" value="REGULATORY COMPONENTS OF SENSORY TRANSDUCTION SYSTEM"/>
    <property type="match status" value="1"/>
</dbReference>
<dbReference type="InterPro" id="IPR050469">
    <property type="entry name" value="Diguanylate_Cyclase"/>
</dbReference>
<evidence type="ECO:0000313" key="6">
    <source>
        <dbReference type="Proteomes" id="UP000595362"/>
    </source>
</evidence>
<sequence>MHYHHDSKQAQEFANNALERIRDQGLPVTPDIYELWYVYFSGQSPEITRAIDILIANKQKITVERCRDLYSRFISDERNQELVKRAGDEINSTIRNVTGVVRDVKAATAEYSGNLEGVTAKIKNTSSPQELQQVLAGVVSDTRDMLERNKALEEELNKSSHVMEELQRDLENVRREALTDGLTNLSNRKAFDNELRRISEEVQQIGGTFSLLMVDIDYFKSFNDNYGHQVGDQVLRLVARTLTDGVKGRDIAARYGGEEFAIILPDTNLAAAVTVGNALRKAVATKDVVNRSTGDKLGRITMSVGCAEYDPGENLQDLIERADAALYTAKHNGRNQVAAAPTPGKKQKKETA</sequence>
<accession>A0A7T5R4C9</accession>
<dbReference type="EMBL" id="CP066681">
    <property type="protein sequence ID" value="QQG37325.1"/>
    <property type="molecule type" value="Genomic_DNA"/>
</dbReference>
<keyword evidence="2" id="KW-0175">Coiled coil</keyword>
<protein>
    <recommendedName>
        <fullName evidence="1">diguanylate cyclase</fullName>
        <ecNumber evidence="1">2.7.7.65</ecNumber>
    </recommendedName>
</protein>
<dbReference type="PANTHER" id="PTHR45138:SF2">
    <property type="entry name" value="DIGUANYLATE CYCLASE VDCA"/>
    <property type="match status" value="1"/>
</dbReference>
<feature type="region of interest" description="Disordered" evidence="3">
    <location>
        <begin position="333"/>
        <end position="352"/>
    </location>
</feature>
<reference evidence="5 6" key="1">
    <citation type="submission" date="2020-07" db="EMBL/GenBank/DDBJ databases">
        <title>Huge and variable diversity of episymbiotic CPR bacteria and DPANN archaea in groundwater ecosystems.</title>
        <authorList>
            <person name="He C.Y."/>
            <person name="Keren R."/>
            <person name="Whittaker M."/>
            <person name="Farag I.F."/>
            <person name="Doudna J."/>
            <person name="Cate J.H.D."/>
            <person name="Banfield J.F."/>
        </authorList>
    </citation>
    <scope>NUCLEOTIDE SEQUENCE [LARGE SCALE GENOMIC DNA]</scope>
    <source>
        <strain evidence="5">NC_groundwater_70_Ag_B-0.1um_54_66</strain>
    </source>
</reference>
<name>A0A7T5R4C9_9BACT</name>
<dbReference type="PROSITE" id="PS50887">
    <property type="entry name" value="GGDEF"/>
    <property type="match status" value="1"/>
</dbReference>
<dbReference type="SUPFAM" id="SSF55073">
    <property type="entry name" value="Nucleotide cyclase"/>
    <property type="match status" value="1"/>
</dbReference>
<evidence type="ECO:0000313" key="5">
    <source>
        <dbReference type="EMBL" id="QQG37325.1"/>
    </source>
</evidence>
<dbReference type="Proteomes" id="UP000595362">
    <property type="component" value="Chromosome"/>
</dbReference>
<gene>
    <name evidence="5" type="ORF">HYS17_00725</name>
</gene>
<evidence type="ECO:0000259" key="4">
    <source>
        <dbReference type="PROSITE" id="PS50887"/>
    </source>
</evidence>
<dbReference type="InterPro" id="IPR000160">
    <property type="entry name" value="GGDEF_dom"/>
</dbReference>
<dbReference type="FunFam" id="3.30.70.270:FF:000001">
    <property type="entry name" value="Diguanylate cyclase domain protein"/>
    <property type="match status" value="1"/>
</dbReference>
<dbReference type="SMART" id="SM00267">
    <property type="entry name" value="GGDEF"/>
    <property type="match status" value="1"/>
</dbReference>
<feature type="coiled-coil region" evidence="2">
    <location>
        <begin position="149"/>
        <end position="176"/>
    </location>
</feature>
<dbReference type="InterPro" id="IPR043128">
    <property type="entry name" value="Rev_trsase/Diguanyl_cyclase"/>
</dbReference>
<evidence type="ECO:0000256" key="2">
    <source>
        <dbReference type="SAM" id="Coils"/>
    </source>
</evidence>
<dbReference type="NCBIfam" id="TIGR00254">
    <property type="entry name" value="GGDEF"/>
    <property type="match status" value="1"/>
</dbReference>
<dbReference type="Pfam" id="PF00990">
    <property type="entry name" value="GGDEF"/>
    <property type="match status" value="1"/>
</dbReference>
<dbReference type="CDD" id="cd01949">
    <property type="entry name" value="GGDEF"/>
    <property type="match status" value="1"/>
</dbReference>
<proteinExistence type="predicted"/>
<dbReference type="AlphaFoldDB" id="A0A7T5R4C9"/>
<feature type="domain" description="GGDEF" evidence="4">
    <location>
        <begin position="207"/>
        <end position="342"/>
    </location>
</feature>
<organism evidence="5 6">
    <name type="scientific">Micavibrio aeruginosavorus</name>
    <dbReference type="NCBI Taxonomy" id="349221"/>
    <lineage>
        <taxon>Bacteria</taxon>
        <taxon>Pseudomonadati</taxon>
        <taxon>Bdellovibrionota</taxon>
        <taxon>Bdellovibrionia</taxon>
        <taxon>Bdellovibrionales</taxon>
        <taxon>Pseudobdellovibrionaceae</taxon>
        <taxon>Micavibrio</taxon>
    </lineage>
</organism>
<dbReference type="GO" id="GO:0052621">
    <property type="term" value="F:diguanylate cyclase activity"/>
    <property type="evidence" value="ECO:0007669"/>
    <property type="project" value="UniProtKB-EC"/>
</dbReference>
<dbReference type="GO" id="GO:0043709">
    <property type="term" value="P:cell adhesion involved in single-species biofilm formation"/>
    <property type="evidence" value="ECO:0007669"/>
    <property type="project" value="TreeGrafter"/>
</dbReference>
<evidence type="ECO:0000256" key="1">
    <source>
        <dbReference type="ARBA" id="ARBA00012528"/>
    </source>
</evidence>
<evidence type="ECO:0000256" key="3">
    <source>
        <dbReference type="SAM" id="MobiDB-lite"/>
    </source>
</evidence>
<dbReference type="InterPro" id="IPR029787">
    <property type="entry name" value="Nucleotide_cyclase"/>
</dbReference>